<organism evidence="3 4">
    <name type="scientific">Chromobacterium aquaticum</name>
    <dbReference type="NCBI Taxonomy" id="467180"/>
    <lineage>
        <taxon>Bacteria</taxon>
        <taxon>Pseudomonadati</taxon>
        <taxon>Pseudomonadota</taxon>
        <taxon>Betaproteobacteria</taxon>
        <taxon>Neisseriales</taxon>
        <taxon>Chromobacteriaceae</taxon>
        <taxon>Chromobacterium</taxon>
    </lineage>
</organism>
<dbReference type="PANTHER" id="PTHR43228">
    <property type="entry name" value="TWO-COMPONENT RESPONSE REGULATOR"/>
    <property type="match status" value="1"/>
</dbReference>
<dbReference type="SUPFAM" id="SSF52172">
    <property type="entry name" value="CheY-like"/>
    <property type="match status" value="1"/>
</dbReference>
<dbReference type="SUPFAM" id="SSF48452">
    <property type="entry name" value="TPR-like"/>
    <property type="match status" value="1"/>
</dbReference>
<feature type="modified residue" description="4-aspartylphosphate" evidence="1">
    <location>
        <position position="86"/>
    </location>
</feature>
<sequence length="571" mass="65055">MSTANTNSTTFQSVAAAAKTGAAPRKGYDDPYSKRLFLIIDSLPEMQRALAMTLSSFGADKVEYASKAGDALAKMGKYEFDVVLCDYDLGNGYDGLYLFEEVKERNLIKQSCVFMIVTGERRSQRVISAAELAPDDYLLKPFTGEVLRERLEKAMRRREAFRLVDEAIMRHEYLSAIEVCSRLIGERGEFTLDFMKLKGSLALKIGDFDSARSLYMDVLRLKPVPWAKMGLAKSLTGLKAYDEARLLFEEVLTDNDRVMEAYDWLAKLYRNNHNLDEAQATLKQATDISPVVFRRQQQLAEVALLNNQLEVAEEACQTTLDIAKYTWHRSPTHYAALARVQLARGDTANVGRTLSNLRRDYRYNEEGEWMAGVVDSQLQDKKGNRDKARQLFADAEAKFRQLAPKLSSDAQMEFARACYAQGHKESGNHVMRDLVRNHHDDEELLARFGDMFEEVGLGEDGRQLIADNVQSVLELNNQAVREAQAGQFDSAIERFVKAHEEMPQNIQVMLNLINATMAYVHRQGWHESHMRRAHDMLSKVRDLAPTNNKFQKILQAWRMLVEKLGKPQWVL</sequence>
<dbReference type="Pfam" id="PF00072">
    <property type="entry name" value="Response_reg"/>
    <property type="match status" value="1"/>
</dbReference>
<dbReference type="CDD" id="cd17589">
    <property type="entry name" value="REC_TPR"/>
    <property type="match status" value="1"/>
</dbReference>
<keyword evidence="1" id="KW-0597">Phosphoprotein</keyword>
<dbReference type="Pfam" id="PF13432">
    <property type="entry name" value="TPR_16"/>
    <property type="match status" value="1"/>
</dbReference>
<name>A0ABV8ZWR1_9NEIS</name>
<dbReference type="SMART" id="SM00448">
    <property type="entry name" value="REC"/>
    <property type="match status" value="1"/>
</dbReference>
<dbReference type="InterPro" id="IPR001789">
    <property type="entry name" value="Sig_transdc_resp-reg_receiver"/>
</dbReference>
<evidence type="ECO:0000259" key="2">
    <source>
        <dbReference type="PROSITE" id="PS50110"/>
    </source>
</evidence>
<dbReference type="PANTHER" id="PTHR43228:SF1">
    <property type="entry name" value="TWO-COMPONENT RESPONSE REGULATOR ARR22"/>
    <property type="match status" value="1"/>
</dbReference>
<dbReference type="Pfam" id="PF13181">
    <property type="entry name" value="TPR_8"/>
    <property type="match status" value="1"/>
</dbReference>
<dbReference type="InterPro" id="IPR011006">
    <property type="entry name" value="CheY-like_superfamily"/>
</dbReference>
<accession>A0ABV8ZWR1</accession>
<reference evidence="4" key="1">
    <citation type="journal article" date="2019" name="Int. J. Syst. Evol. Microbiol.">
        <title>The Global Catalogue of Microorganisms (GCM) 10K type strain sequencing project: providing services to taxonomists for standard genome sequencing and annotation.</title>
        <authorList>
            <consortium name="The Broad Institute Genomics Platform"/>
            <consortium name="The Broad Institute Genome Sequencing Center for Infectious Disease"/>
            <person name="Wu L."/>
            <person name="Ma J."/>
        </authorList>
    </citation>
    <scope>NUCLEOTIDE SEQUENCE [LARGE SCALE GENOMIC DNA]</scope>
    <source>
        <strain evidence="4">CGMCC 4.7608</strain>
    </source>
</reference>
<dbReference type="InterPro" id="IPR052048">
    <property type="entry name" value="ST_Response_Regulator"/>
</dbReference>
<dbReference type="InterPro" id="IPR011990">
    <property type="entry name" value="TPR-like_helical_dom_sf"/>
</dbReference>
<dbReference type="RefSeq" id="WP_048408409.1">
    <property type="nucleotide sequence ID" value="NZ_JAJOHW010000037.1"/>
</dbReference>
<comment type="caution">
    <text evidence="3">The sequence shown here is derived from an EMBL/GenBank/DDBJ whole genome shotgun (WGS) entry which is preliminary data.</text>
</comment>
<dbReference type="Gene3D" id="1.25.40.10">
    <property type="entry name" value="Tetratricopeptide repeat domain"/>
    <property type="match status" value="2"/>
</dbReference>
<dbReference type="Proteomes" id="UP001595999">
    <property type="component" value="Unassembled WGS sequence"/>
</dbReference>
<evidence type="ECO:0000313" key="4">
    <source>
        <dbReference type="Proteomes" id="UP001595999"/>
    </source>
</evidence>
<gene>
    <name evidence="3" type="ORF">ACFO0R_16615</name>
</gene>
<proteinExistence type="predicted"/>
<evidence type="ECO:0000256" key="1">
    <source>
        <dbReference type="PROSITE-ProRule" id="PRU00169"/>
    </source>
</evidence>
<feature type="domain" description="Response regulatory" evidence="2">
    <location>
        <begin position="36"/>
        <end position="155"/>
    </location>
</feature>
<keyword evidence="4" id="KW-1185">Reference proteome</keyword>
<dbReference type="Gene3D" id="3.40.50.2300">
    <property type="match status" value="1"/>
</dbReference>
<dbReference type="EMBL" id="JBHSEK010000012">
    <property type="protein sequence ID" value="MFC4491236.1"/>
    <property type="molecule type" value="Genomic_DNA"/>
</dbReference>
<protein>
    <submittedName>
        <fullName evidence="3">Response regulator</fullName>
    </submittedName>
</protein>
<dbReference type="InterPro" id="IPR019734">
    <property type="entry name" value="TPR_rpt"/>
</dbReference>
<dbReference type="PROSITE" id="PS50110">
    <property type="entry name" value="RESPONSE_REGULATORY"/>
    <property type="match status" value="1"/>
</dbReference>
<evidence type="ECO:0000313" key="3">
    <source>
        <dbReference type="EMBL" id="MFC4491236.1"/>
    </source>
</evidence>